<dbReference type="InterPro" id="IPR043749">
    <property type="entry name" value="DUF5694"/>
</dbReference>
<dbReference type="PATRIC" id="fig|33050.5.peg.3134"/>
<accession>A0A0N9V186</accession>
<reference evidence="1 2" key="1">
    <citation type="journal article" date="2015" name="Genome Announc.">
        <title>Complete Genome Sequence of Polypropylene Glycol- and Polyethylene Glycol-Degrading Sphingopyxis macrogoltabida Strain EY-1.</title>
        <authorList>
            <person name="Ohtsubo Y."/>
            <person name="Nagata Y."/>
            <person name="Numata M."/>
            <person name="Tsuchikane K."/>
            <person name="Hosoyama A."/>
            <person name="Yamazoe A."/>
            <person name="Tsuda M."/>
            <person name="Fujita N."/>
            <person name="Kawai F."/>
        </authorList>
    </citation>
    <scope>NUCLEOTIDE SEQUENCE [LARGE SCALE GENOMIC DNA]</scope>
    <source>
        <strain evidence="1 2">EY-1</strain>
    </source>
</reference>
<protein>
    <submittedName>
        <fullName evidence="1">Uncharacterized protein</fullName>
    </submittedName>
</protein>
<sequence>MSVSLFAALLLVTAAAPPPPYEPAFDPRDLKAGVAGEVGEALVLGTPHLSGLPDSFAPESLEPLLARLAAWKPEIITIEGLSGRDCELLMRYKPLYPGASDYCWDPAPAQKVIGLDMVAATVEAERLLAAWPAQPAPGDRRRLAGLFLAGGEPASALVQWLRLPADERRAGDGLDDTLVAALEKLRTRRNENFLIGSVLAARLGLERVYAADDHSADATTASLDKDPGYAAAMQRIWETPQLKDRIAAEKALEAKLDGDGVMSLYRFYNRPSTMRLAFDTDFGPALADATPQNYGRRYTGWWEVRNLRMVANARAAMAERPGTRTLAIVGASHKGYFEAYLAMMHDVRLVDAETLLK</sequence>
<dbReference type="Proteomes" id="UP000058074">
    <property type="component" value="Chromosome"/>
</dbReference>
<dbReference type="KEGG" id="smag:AN936_15115"/>
<dbReference type="Pfam" id="PF18950">
    <property type="entry name" value="DUF5694"/>
    <property type="match status" value="1"/>
</dbReference>
<proteinExistence type="predicted"/>
<gene>
    <name evidence="1" type="ORF">AN936_15115</name>
</gene>
<evidence type="ECO:0000313" key="1">
    <source>
        <dbReference type="EMBL" id="ALH81634.1"/>
    </source>
</evidence>
<dbReference type="EMBL" id="CP012700">
    <property type="protein sequence ID" value="ALH81634.1"/>
    <property type="molecule type" value="Genomic_DNA"/>
</dbReference>
<dbReference type="RefSeq" id="WP_054588792.1">
    <property type="nucleotide sequence ID" value="NZ_CP012700.1"/>
</dbReference>
<dbReference type="AlphaFoldDB" id="A0A0N9V186"/>
<dbReference type="OrthoDB" id="69432at2"/>
<name>A0A0N9V186_SPHMC</name>
<organism evidence="1 2">
    <name type="scientific">Sphingopyxis macrogoltabida</name>
    <name type="common">Sphingomonas macrogoltabidus</name>
    <dbReference type="NCBI Taxonomy" id="33050"/>
    <lineage>
        <taxon>Bacteria</taxon>
        <taxon>Pseudomonadati</taxon>
        <taxon>Pseudomonadota</taxon>
        <taxon>Alphaproteobacteria</taxon>
        <taxon>Sphingomonadales</taxon>
        <taxon>Sphingomonadaceae</taxon>
        <taxon>Sphingopyxis</taxon>
    </lineage>
</organism>
<evidence type="ECO:0000313" key="2">
    <source>
        <dbReference type="Proteomes" id="UP000058074"/>
    </source>
</evidence>